<name>A0A8H8DM69_9FUNG</name>
<dbReference type="InterPro" id="IPR036085">
    <property type="entry name" value="PAZ_dom_sf"/>
</dbReference>
<evidence type="ECO:0000313" key="1">
    <source>
        <dbReference type="EMBL" id="KAG5463403.1"/>
    </source>
</evidence>
<evidence type="ECO:0000313" key="2">
    <source>
        <dbReference type="Proteomes" id="UP000673691"/>
    </source>
</evidence>
<dbReference type="AlphaFoldDB" id="A0A8H8DM69"/>
<dbReference type="EMBL" id="JAEFCI010000659">
    <property type="protein sequence ID" value="KAG5463403.1"/>
    <property type="molecule type" value="Genomic_DNA"/>
</dbReference>
<accession>A0A8H8DM69</accession>
<gene>
    <name evidence="1" type="ORF">BJ554DRAFT_7869</name>
</gene>
<organism evidence="1 2">
    <name type="scientific">Olpidium bornovanus</name>
    <dbReference type="NCBI Taxonomy" id="278681"/>
    <lineage>
        <taxon>Eukaryota</taxon>
        <taxon>Fungi</taxon>
        <taxon>Fungi incertae sedis</taxon>
        <taxon>Olpidiomycota</taxon>
        <taxon>Olpidiomycotina</taxon>
        <taxon>Olpidiomycetes</taxon>
        <taxon>Olpidiales</taxon>
        <taxon>Olpidiaceae</taxon>
        <taxon>Olpidium</taxon>
    </lineage>
</organism>
<dbReference type="CDD" id="cd02846">
    <property type="entry name" value="PAZ_argonaute_like"/>
    <property type="match status" value="1"/>
</dbReference>
<sequence>MEGSGTGERQAVTFYRRPGLGKDGKRVTIVLPEDSARPTPKRAPREFRVKMRWVSEVNMAELGDYLQGKAQLNNNSENITSPPSMFEAVIAVMYLFYAGTCWFLCSSYGDYGSGHSAPQLNGLHDRQHKQLERACRNIRICVTHRGERRPQYKITKLSREPASQLTFED</sequence>
<dbReference type="Gene3D" id="2.170.260.10">
    <property type="entry name" value="paz domain"/>
    <property type="match status" value="1"/>
</dbReference>
<proteinExistence type="predicted"/>
<protein>
    <submittedName>
        <fullName evidence="1">Uncharacterized protein</fullName>
    </submittedName>
</protein>
<dbReference type="Proteomes" id="UP000673691">
    <property type="component" value="Unassembled WGS sequence"/>
</dbReference>
<feature type="non-terminal residue" evidence="1">
    <location>
        <position position="169"/>
    </location>
</feature>
<dbReference type="SUPFAM" id="SSF101690">
    <property type="entry name" value="PAZ domain"/>
    <property type="match status" value="1"/>
</dbReference>
<comment type="caution">
    <text evidence="1">The sequence shown here is derived from an EMBL/GenBank/DDBJ whole genome shotgun (WGS) entry which is preliminary data.</text>
</comment>
<keyword evidence="2" id="KW-1185">Reference proteome</keyword>
<reference evidence="1 2" key="1">
    <citation type="journal article" name="Sci. Rep.">
        <title>Genome-scale phylogenetic analyses confirm Olpidium as the closest living zoosporic fungus to the non-flagellated, terrestrial fungi.</title>
        <authorList>
            <person name="Chang Y."/>
            <person name="Rochon D."/>
            <person name="Sekimoto S."/>
            <person name="Wang Y."/>
            <person name="Chovatia M."/>
            <person name="Sandor L."/>
            <person name="Salamov A."/>
            <person name="Grigoriev I.V."/>
            <person name="Stajich J.E."/>
            <person name="Spatafora J.W."/>
        </authorList>
    </citation>
    <scope>NUCLEOTIDE SEQUENCE [LARGE SCALE GENOMIC DNA]</scope>
    <source>
        <strain evidence="1">S191</strain>
    </source>
</reference>